<dbReference type="InterPro" id="IPR001245">
    <property type="entry name" value="Ser-Thr/Tyr_kinase_cat_dom"/>
</dbReference>
<evidence type="ECO:0000256" key="6">
    <source>
        <dbReference type="ARBA" id="ARBA00023136"/>
    </source>
</evidence>
<dbReference type="Pfam" id="PF07714">
    <property type="entry name" value="PK_Tyr_Ser-Thr"/>
    <property type="match status" value="1"/>
</dbReference>
<gene>
    <name evidence="10" type="ORF">CSSPTR1EN2_LOCUS10373</name>
</gene>
<feature type="chain" id="PRO_5046773491" description="Protein kinase domain-containing protein" evidence="8">
    <location>
        <begin position="29"/>
        <end position="678"/>
    </location>
</feature>
<dbReference type="Gene3D" id="3.80.10.10">
    <property type="entry name" value="Ribonuclease Inhibitor"/>
    <property type="match status" value="2"/>
</dbReference>
<dbReference type="Pfam" id="PF00560">
    <property type="entry name" value="LRR_1"/>
    <property type="match status" value="6"/>
</dbReference>
<feature type="signal peptide" evidence="8">
    <location>
        <begin position="1"/>
        <end position="28"/>
    </location>
</feature>
<dbReference type="SUPFAM" id="SSF52058">
    <property type="entry name" value="L domain-like"/>
    <property type="match status" value="1"/>
</dbReference>
<protein>
    <recommendedName>
        <fullName evidence="9">Protein kinase domain-containing protein</fullName>
    </recommendedName>
</protein>
<dbReference type="InterPro" id="IPR008266">
    <property type="entry name" value="Tyr_kinase_AS"/>
</dbReference>
<dbReference type="PRINTS" id="PR00019">
    <property type="entry name" value="LEURICHRPT"/>
</dbReference>
<dbReference type="InterPro" id="IPR011009">
    <property type="entry name" value="Kinase-like_dom_sf"/>
</dbReference>
<proteinExistence type="predicted"/>
<dbReference type="PANTHER" id="PTHR48007">
    <property type="entry name" value="LEUCINE-RICH REPEAT RECEPTOR-LIKE PROTEIN KINASE PXC1"/>
    <property type="match status" value="1"/>
</dbReference>
<dbReference type="SUPFAM" id="SSF56112">
    <property type="entry name" value="Protein kinase-like (PK-like)"/>
    <property type="match status" value="1"/>
</dbReference>
<sequence length="678" mass="73603">MASRGGCTDWLLGFWIMLVLGLGQESQCQPPDAFELLKLRQYLGDTLHVMTDNWTDPNMLWNWKGVTTNKDKDAVVSLSLPNSGLNGVLSEEVGYILGNLTHLVHLDLSDNSLTGSILTNAKTLETINLSHNYLSGSIGPDIQLIANLSELYVASNNLNGSIPETLTQCQNLSKLDLSSNHFQGEILGGLGELQHLQLLNLSHNLFSGAIPPQLGSLASLSQLQSLDLSYNNLTGTIPDALVSILDLDMGGLNVSNNQLAGQIPRALSSSPQTCFNGNLGLCGLPLPPCGQDAGPTQSPGRPPTATSILLPMGSQHLRTWVVLTIAIGFAFLCLMLVSAIFLRRGWVQYQKAQLLYTPESLSLKSALPGMLFDDSLKDWMQFEDVVTATLSSSNIISTGRFTTLYKAMLPSGEMMAVKVLNLEKGYSTSHYKKVCMQLESWVHEFHHKHLMMPIGFILYDNSILLLYDDAPYGSIGQSLHTKVQPNVLNTWTSRYRLALGAAQGLAYLHHSCEPPIIHLDITSHNIFLCGTPSTLHAQLGDAELLKLVEASNGTLDSISAVAGSVGYIAPEYALTMRVTVKTNVFSFGVVLLEMVTGRQPGPQADEEGMDLVAWVNAAVAGNLSSDEVLDAQILEDCTKRDVDEMESVLRIALLCTSEAPLRRPAMATVLHMLHTLGT</sequence>
<dbReference type="Gene3D" id="1.10.510.10">
    <property type="entry name" value="Transferase(Phosphotransferase) domain 1"/>
    <property type="match status" value="1"/>
</dbReference>
<dbReference type="InterPro" id="IPR000719">
    <property type="entry name" value="Prot_kinase_dom"/>
</dbReference>
<dbReference type="InterPro" id="IPR046959">
    <property type="entry name" value="PRK1-6/SRF4-like"/>
</dbReference>
<keyword evidence="4" id="KW-0677">Repeat</keyword>
<comment type="subcellular location">
    <subcellularLocation>
        <location evidence="1">Membrane</location>
    </subcellularLocation>
</comment>
<dbReference type="PROSITE" id="PS00109">
    <property type="entry name" value="PROTEIN_KINASE_TYR"/>
    <property type="match status" value="1"/>
</dbReference>
<keyword evidence="5 7" id="KW-1133">Transmembrane helix</keyword>
<evidence type="ECO:0000256" key="3">
    <source>
        <dbReference type="ARBA" id="ARBA00022692"/>
    </source>
</evidence>
<keyword evidence="3 7" id="KW-0812">Transmembrane</keyword>
<name>A0ABP0U1P5_9BRYO</name>
<evidence type="ECO:0000256" key="5">
    <source>
        <dbReference type="ARBA" id="ARBA00022989"/>
    </source>
</evidence>
<accession>A0ABP0U1P5</accession>
<evidence type="ECO:0000313" key="11">
    <source>
        <dbReference type="Proteomes" id="UP001497512"/>
    </source>
</evidence>
<dbReference type="PROSITE" id="PS50011">
    <property type="entry name" value="PROTEIN_KINASE_DOM"/>
    <property type="match status" value="1"/>
</dbReference>
<evidence type="ECO:0000259" key="9">
    <source>
        <dbReference type="PROSITE" id="PS50011"/>
    </source>
</evidence>
<dbReference type="InterPro" id="IPR001611">
    <property type="entry name" value="Leu-rich_rpt"/>
</dbReference>
<reference evidence="10" key="1">
    <citation type="submission" date="2024-02" db="EMBL/GenBank/DDBJ databases">
        <authorList>
            <consortium name="ELIXIR-Norway"/>
            <consortium name="Elixir Norway"/>
        </authorList>
    </citation>
    <scope>NUCLEOTIDE SEQUENCE</scope>
</reference>
<keyword evidence="11" id="KW-1185">Reference proteome</keyword>
<feature type="transmembrane region" description="Helical" evidence="7">
    <location>
        <begin position="320"/>
        <end position="342"/>
    </location>
</feature>
<dbReference type="Gene3D" id="3.30.200.20">
    <property type="entry name" value="Phosphorylase Kinase, domain 1"/>
    <property type="match status" value="1"/>
</dbReference>
<dbReference type="InterPro" id="IPR032675">
    <property type="entry name" value="LRR_dom_sf"/>
</dbReference>
<evidence type="ECO:0000256" key="7">
    <source>
        <dbReference type="SAM" id="Phobius"/>
    </source>
</evidence>
<keyword evidence="2" id="KW-0433">Leucine-rich repeat</keyword>
<dbReference type="SMART" id="SM00369">
    <property type="entry name" value="LRR_TYP"/>
    <property type="match status" value="4"/>
</dbReference>
<evidence type="ECO:0000256" key="4">
    <source>
        <dbReference type="ARBA" id="ARBA00022737"/>
    </source>
</evidence>
<dbReference type="PANTHER" id="PTHR48007:SF76">
    <property type="entry name" value="OS03G0145102 PROTEIN"/>
    <property type="match status" value="1"/>
</dbReference>
<feature type="domain" description="Protein kinase" evidence="9">
    <location>
        <begin position="390"/>
        <end position="677"/>
    </location>
</feature>
<dbReference type="InterPro" id="IPR003591">
    <property type="entry name" value="Leu-rich_rpt_typical-subtyp"/>
</dbReference>
<keyword evidence="8" id="KW-0732">Signal</keyword>
<keyword evidence="6 7" id="KW-0472">Membrane</keyword>
<dbReference type="EMBL" id="OZ019910">
    <property type="protein sequence ID" value="CAK9210865.1"/>
    <property type="molecule type" value="Genomic_DNA"/>
</dbReference>
<evidence type="ECO:0000256" key="2">
    <source>
        <dbReference type="ARBA" id="ARBA00022614"/>
    </source>
</evidence>
<evidence type="ECO:0000256" key="1">
    <source>
        <dbReference type="ARBA" id="ARBA00004370"/>
    </source>
</evidence>
<organism evidence="10 11">
    <name type="scientific">Sphagnum troendelagicum</name>
    <dbReference type="NCBI Taxonomy" id="128251"/>
    <lineage>
        <taxon>Eukaryota</taxon>
        <taxon>Viridiplantae</taxon>
        <taxon>Streptophyta</taxon>
        <taxon>Embryophyta</taxon>
        <taxon>Bryophyta</taxon>
        <taxon>Sphagnophytina</taxon>
        <taxon>Sphagnopsida</taxon>
        <taxon>Sphagnales</taxon>
        <taxon>Sphagnaceae</taxon>
        <taxon>Sphagnum</taxon>
    </lineage>
</organism>
<dbReference type="Proteomes" id="UP001497512">
    <property type="component" value="Chromosome 18"/>
</dbReference>
<evidence type="ECO:0000313" key="10">
    <source>
        <dbReference type="EMBL" id="CAK9210865.1"/>
    </source>
</evidence>
<evidence type="ECO:0000256" key="8">
    <source>
        <dbReference type="SAM" id="SignalP"/>
    </source>
</evidence>